<feature type="region of interest" description="Disordered" evidence="1">
    <location>
        <begin position="149"/>
        <end position="235"/>
    </location>
</feature>
<proteinExistence type="predicted"/>
<sequence length="482" mass="50575">MFTPPGSPRAKLDQPNPMDAMQHEAARALFSTPQPSGSSLNLDEKHSTSASTYLSSSSSSPKARPFLTPTLNHEFELQLPPSPTTSSESKRRIGRRIKWTAIAIPLILILVTLGNHCAVELLGMAGWINDQTKSEGMHGSLFDMTFDEMQSHSHHSHRHAQGPAPSASGETQLVRRQTSSSATASPTISALETPTSAVSGSTSGSSTASTTIPIASQTIPSIPTSTPDLPTPFPQPWDSAIAQNFSTTSCYNFFLNMTNMQDFRSCRPFGLLESTSDVFADLQTNLTALNDVIWGTCNPPPGIDQCTSTMSSYAAALQSACTTDLAASNLYATSTLQALHAYSLTYSTGCAPDPATNTYCYLRAAHNSNPSDLYFYNLVNGIAVANTTTPTCSACTKSVMSMYVNALDVNGAQLAGLAAVYGGAEALATSTCGSGYAQVATGTEADQKGNAAVGAGGSSSEGMRWVTAVAVALMVPVLGFAM</sequence>
<accession>A0A9P5PGK5</accession>
<keyword evidence="4" id="KW-1185">Reference proteome</keyword>
<feature type="region of interest" description="Disordered" evidence="1">
    <location>
        <begin position="1"/>
        <end position="67"/>
    </location>
</feature>
<dbReference type="AlphaFoldDB" id="A0A9P5PGK5"/>
<organism evidence="3 4">
    <name type="scientific">Rhodocollybia butyracea</name>
    <dbReference type="NCBI Taxonomy" id="206335"/>
    <lineage>
        <taxon>Eukaryota</taxon>
        <taxon>Fungi</taxon>
        <taxon>Dikarya</taxon>
        <taxon>Basidiomycota</taxon>
        <taxon>Agaricomycotina</taxon>
        <taxon>Agaricomycetes</taxon>
        <taxon>Agaricomycetidae</taxon>
        <taxon>Agaricales</taxon>
        <taxon>Marasmiineae</taxon>
        <taxon>Omphalotaceae</taxon>
        <taxon>Rhodocollybia</taxon>
    </lineage>
</organism>
<protein>
    <recommendedName>
        <fullName evidence="2">DUF7729 domain-containing protein</fullName>
    </recommendedName>
</protein>
<reference evidence="3" key="1">
    <citation type="submission" date="2020-11" db="EMBL/GenBank/DDBJ databases">
        <authorList>
            <consortium name="DOE Joint Genome Institute"/>
            <person name="Ahrendt S."/>
            <person name="Riley R."/>
            <person name="Andreopoulos W."/>
            <person name="Labutti K."/>
            <person name="Pangilinan J."/>
            <person name="Ruiz-Duenas F.J."/>
            <person name="Barrasa J.M."/>
            <person name="Sanchez-Garcia M."/>
            <person name="Camarero S."/>
            <person name="Miyauchi S."/>
            <person name="Serrano A."/>
            <person name="Linde D."/>
            <person name="Babiker R."/>
            <person name="Drula E."/>
            <person name="Ayuso-Fernandez I."/>
            <person name="Pacheco R."/>
            <person name="Padilla G."/>
            <person name="Ferreira P."/>
            <person name="Barriuso J."/>
            <person name="Kellner H."/>
            <person name="Castanera R."/>
            <person name="Alfaro M."/>
            <person name="Ramirez L."/>
            <person name="Pisabarro A.G."/>
            <person name="Kuo A."/>
            <person name="Tritt A."/>
            <person name="Lipzen A."/>
            <person name="He G."/>
            <person name="Yan M."/>
            <person name="Ng V."/>
            <person name="Cullen D."/>
            <person name="Martin F."/>
            <person name="Rosso M.-N."/>
            <person name="Henrissat B."/>
            <person name="Hibbett D."/>
            <person name="Martinez A.T."/>
            <person name="Grigoriev I.V."/>
        </authorList>
    </citation>
    <scope>NUCLEOTIDE SEQUENCE</scope>
    <source>
        <strain evidence="3">AH 40177</strain>
    </source>
</reference>
<gene>
    <name evidence="3" type="ORF">BDP27DRAFT_1369409</name>
</gene>
<feature type="compositionally biased region" description="Polar residues" evidence="1">
    <location>
        <begin position="168"/>
        <end position="177"/>
    </location>
</feature>
<dbReference type="PANTHER" id="PTHR39460:SF1">
    <property type="entry name" value="C6 TRANSCRIPTION FACTOR"/>
    <property type="match status" value="1"/>
</dbReference>
<evidence type="ECO:0000256" key="1">
    <source>
        <dbReference type="SAM" id="MobiDB-lite"/>
    </source>
</evidence>
<dbReference type="OrthoDB" id="2564812at2759"/>
<feature type="domain" description="DUF7729" evidence="2">
    <location>
        <begin position="232"/>
        <end position="440"/>
    </location>
</feature>
<dbReference type="Pfam" id="PF24855">
    <property type="entry name" value="DUF7729"/>
    <property type="match status" value="1"/>
</dbReference>
<dbReference type="PANTHER" id="PTHR39460">
    <property type="entry name" value="EXPRESSED PROTEIN"/>
    <property type="match status" value="1"/>
</dbReference>
<dbReference type="InterPro" id="IPR056146">
    <property type="entry name" value="DUF7729"/>
</dbReference>
<feature type="compositionally biased region" description="Low complexity" evidence="1">
    <location>
        <begin position="48"/>
        <end position="60"/>
    </location>
</feature>
<name>A0A9P5PGK5_9AGAR</name>
<evidence type="ECO:0000259" key="2">
    <source>
        <dbReference type="Pfam" id="PF24855"/>
    </source>
</evidence>
<evidence type="ECO:0000313" key="4">
    <source>
        <dbReference type="Proteomes" id="UP000772434"/>
    </source>
</evidence>
<feature type="compositionally biased region" description="Polar residues" evidence="1">
    <location>
        <begin position="31"/>
        <end position="41"/>
    </location>
</feature>
<dbReference type="EMBL" id="JADNRY010000192">
    <property type="protein sequence ID" value="KAF9061715.1"/>
    <property type="molecule type" value="Genomic_DNA"/>
</dbReference>
<evidence type="ECO:0000313" key="3">
    <source>
        <dbReference type="EMBL" id="KAF9061715.1"/>
    </source>
</evidence>
<feature type="compositionally biased region" description="Low complexity" evidence="1">
    <location>
        <begin position="178"/>
        <end position="228"/>
    </location>
</feature>
<dbReference type="Proteomes" id="UP000772434">
    <property type="component" value="Unassembled WGS sequence"/>
</dbReference>
<comment type="caution">
    <text evidence="3">The sequence shown here is derived from an EMBL/GenBank/DDBJ whole genome shotgun (WGS) entry which is preliminary data.</text>
</comment>